<evidence type="ECO:0000256" key="2">
    <source>
        <dbReference type="ARBA" id="ARBA00022737"/>
    </source>
</evidence>
<dbReference type="Proteomes" id="UP000655225">
    <property type="component" value="Unassembled WGS sequence"/>
</dbReference>
<dbReference type="FunFam" id="1.25.40.10:FF:000333">
    <property type="entry name" value="Pentatricopeptide repeat-containing protein"/>
    <property type="match status" value="1"/>
</dbReference>
<dbReference type="GO" id="GO:0005525">
    <property type="term" value="F:GTP binding"/>
    <property type="evidence" value="ECO:0007669"/>
    <property type="project" value="InterPro"/>
</dbReference>
<evidence type="ECO:0000256" key="4">
    <source>
        <dbReference type="SAM" id="MobiDB-lite"/>
    </source>
</evidence>
<dbReference type="InterPro" id="IPR001806">
    <property type="entry name" value="Small_GTPase"/>
</dbReference>
<dbReference type="GO" id="GO:0003729">
    <property type="term" value="F:mRNA binding"/>
    <property type="evidence" value="ECO:0007669"/>
    <property type="project" value="UniProtKB-ARBA"/>
</dbReference>
<dbReference type="InterPro" id="IPR027417">
    <property type="entry name" value="P-loop_NTPase"/>
</dbReference>
<dbReference type="InterPro" id="IPR046960">
    <property type="entry name" value="PPR_At4g14850-like_plant"/>
</dbReference>
<proteinExistence type="inferred from homology"/>
<feature type="repeat" description="PPR" evidence="3">
    <location>
        <begin position="748"/>
        <end position="778"/>
    </location>
</feature>
<feature type="repeat" description="PPR" evidence="3">
    <location>
        <begin position="779"/>
        <end position="813"/>
    </location>
</feature>
<feature type="repeat" description="PPR" evidence="3">
    <location>
        <begin position="647"/>
        <end position="677"/>
    </location>
</feature>
<name>A0A835D0T3_TETSI</name>
<dbReference type="OrthoDB" id="185373at2759"/>
<dbReference type="PRINTS" id="PR00449">
    <property type="entry name" value="RASTRNSFRMNG"/>
</dbReference>
<organism evidence="6 7">
    <name type="scientific">Tetracentron sinense</name>
    <name type="common">Spur-leaf</name>
    <dbReference type="NCBI Taxonomy" id="13715"/>
    <lineage>
        <taxon>Eukaryota</taxon>
        <taxon>Viridiplantae</taxon>
        <taxon>Streptophyta</taxon>
        <taxon>Embryophyta</taxon>
        <taxon>Tracheophyta</taxon>
        <taxon>Spermatophyta</taxon>
        <taxon>Magnoliopsida</taxon>
        <taxon>Trochodendrales</taxon>
        <taxon>Trochodendraceae</taxon>
        <taxon>Tetracentron</taxon>
    </lineage>
</organism>
<keyword evidence="7" id="KW-1185">Reference proteome</keyword>
<evidence type="ECO:0000313" key="6">
    <source>
        <dbReference type="EMBL" id="KAF8377216.1"/>
    </source>
</evidence>
<reference evidence="6 7" key="1">
    <citation type="submission" date="2020-04" db="EMBL/GenBank/DDBJ databases">
        <title>Plant Genome Project.</title>
        <authorList>
            <person name="Zhang R.-G."/>
        </authorList>
    </citation>
    <scope>NUCLEOTIDE SEQUENCE [LARGE SCALE GENOMIC DNA]</scope>
    <source>
        <strain evidence="6">YNK0</strain>
        <tissue evidence="6">Leaf</tissue>
    </source>
</reference>
<dbReference type="SUPFAM" id="SSF52540">
    <property type="entry name" value="P-loop containing nucleoside triphosphate hydrolases"/>
    <property type="match status" value="1"/>
</dbReference>
<dbReference type="FunFam" id="1.25.40.10:FF:000690">
    <property type="entry name" value="Pentatricopeptide repeat-containing protein"/>
    <property type="match status" value="1"/>
</dbReference>
<feature type="region of interest" description="Disordered" evidence="4">
    <location>
        <begin position="158"/>
        <end position="204"/>
    </location>
</feature>
<feature type="compositionally biased region" description="Basic and acidic residues" evidence="4">
    <location>
        <begin position="163"/>
        <end position="173"/>
    </location>
</feature>
<protein>
    <recommendedName>
        <fullName evidence="5">DYW domain-containing protein</fullName>
    </recommendedName>
</protein>
<dbReference type="Pfam" id="PF14432">
    <property type="entry name" value="DYW_deaminase"/>
    <property type="match status" value="1"/>
</dbReference>
<comment type="similarity">
    <text evidence="1">Belongs to the PPR family. PCMP-H subfamily.</text>
</comment>
<evidence type="ECO:0000256" key="3">
    <source>
        <dbReference type="PROSITE-ProRule" id="PRU00708"/>
    </source>
</evidence>
<evidence type="ECO:0000256" key="1">
    <source>
        <dbReference type="ARBA" id="ARBA00006643"/>
    </source>
</evidence>
<dbReference type="Gene3D" id="3.40.50.300">
    <property type="entry name" value="P-loop containing nucleotide triphosphate hydrolases"/>
    <property type="match status" value="2"/>
</dbReference>
<dbReference type="PANTHER" id="PTHR47926:SF452">
    <property type="entry name" value="PENTATRICOPEPTIDE REPEAT-CONTAINING PROTEIN"/>
    <property type="match status" value="1"/>
</dbReference>
<dbReference type="EMBL" id="JABCRI010000024">
    <property type="protein sequence ID" value="KAF8377216.1"/>
    <property type="molecule type" value="Genomic_DNA"/>
</dbReference>
<evidence type="ECO:0000259" key="5">
    <source>
        <dbReference type="Pfam" id="PF14432"/>
    </source>
</evidence>
<dbReference type="NCBIfam" id="TIGR00756">
    <property type="entry name" value="PPR"/>
    <property type="match status" value="4"/>
</dbReference>
<accession>A0A835D0T3</accession>
<dbReference type="AlphaFoldDB" id="A0A835D0T3"/>
<sequence length="1183" mass="131325">MPTTVSRSREDGDRPFIMLNFQVDLKVEAEAEIVVYLVLCLCRFVLPYSDGDLLRPDIAASAPLLLRVAVVSSAYYFWEEEANEGRDLIRDMDHRDFDWQPEVFHPSHNEGQQRMKRCIGNDKAKEALEAHSSVCGAHQFGAKLYDCLKKIGSTNDVGTDGISIRDSRDDGSSTKDSGASGSSTRDSRANGSSTRDSGAYGGSTRDLGAYSSSTGGLGAGGACNSKDMGAQAYGSKGKPCRFLLPRREGGGVPTEACSSLGQQRNCRGEGAAAIGQAAGGAAASPSDPKMFPFILLGNKVDIDGGNSRVVSEKKAKEWCASRENIPYFETSAKEDYNVDAAFLCVAKTALAKEHQQDIYFQGIPDAVSENEQRGGVTVEDGPFSMEPIFFKKTQKEERIDLGWSVTVVLVAPLQGGLRRGGKKSSKRDGKLNTMFLISKISPPRNSLCVQTSFSSTSTSFVFPEISTCKTMRDLKQLHGRKIKTGRIRDPFAAAEILQFCAFSDYRNLEYAHLVFDKMEEPNCFSWNTLIRAFSESDEPLVALFLFYQMLHYEFVEPNRFTFPSVLKACALTVRIEEGKQVHGQIIKLGLNSDEFVLSNLVRMYVISGIMKDAHNLFNKSIKFDYSCSIDVDNSSKAIRDKRRQEGNVVLWNVMIDGYIRIGEFEAARQLFGEMPQRSVVSWNGMIAGYAQNGFFKEALEIFHEMQMSDVLPNYVTLVSVLPAISRLGGLDLGKWVHVYAEKNKIEIDDVLGSALIDMYSKCGSIEKALQVFERLPRKNVVTWSAVIGGLAMHGRAKDALDHFQKMERAGVMPSDVTYIGLLNACSHAGFVVEGRFYFDHMVRVVGLKPRIEHYGCMVDLLGRVGLLEEAEVLILNMPIKPDDVIWKALLSACKMHGNIEMGKRTAKRLMELAPRDSGCYVALSNIYASLGNWEAVAEVRLMMKEMAIRKDPGCSWIELDGMIHEFLVEDDSHPRAIEIRLMLEEIADRLSLVGYTPDTTQVLLNMDEEEKTSTLKYHSEKIAIAFGLISTNSHMPLRIVKNLRIGKMKLFILADEALTLSLQLAHILKIGITGSSLHYSMKALSSYDNPEAYVKIMHQGLQFPSVSGVANDLPLEGMSVAAKIWTQILERTASISEKKAKEWCASRENIPYIETSAKEDYNVDATFLCVAKTALAYEHQQDM</sequence>
<dbReference type="SMART" id="SM00175">
    <property type="entry name" value="RAB"/>
    <property type="match status" value="1"/>
</dbReference>
<dbReference type="GO" id="GO:0008270">
    <property type="term" value="F:zinc ion binding"/>
    <property type="evidence" value="ECO:0007669"/>
    <property type="project" value="InterPro"/>
</dbReference>
<dbReference type="Pfam" id="PF20431">
    <property type="entry name" value="E_motif"/>
    <property type="match status" value="1"/>
</dbReference>
<comment type="caution">
    <text evidence="6">The sequence shown here is derived from an EMBL/GenBank/DDBJ whole genome shotgun (WGS) entry which is preliminary data.</text>
</comment>
<dbReference type="FunFam" id="1.25.40.10:FF:000470">
    <property type="entry name" value="Pentatricopeptide repeat-containing protein At5g66520"/>
    <property type="match status" value="1"/>
</dbReference>
<dbReference type="GO" id="GO:0003924">
    <property type="term" value="F:GTPase activity"/>
    <property type="evidence" value="ECO:0007669"/>
    <property type="project" value="InterPro"/>
</dbReference>
<keyword evidence="2" id="KW-0677">Repeat</keyword>
<dbReference type="PANTHER" id="PTHR47926">
    <property type="entry name" value="PENTATRICOPEPTIDE REPEAT-CONTAINING PROTEIN"/>
    <property type="match status" value="1"/>
</dbReference>
<dbReference type="PROSITE" id="PS51419">
    <property type="entry name" value="RAB"/>
    <property type="match status" value="1"/>
</dbReference>
<gene>
    <name evidence="6" type="ORF">HHK36_030590</name>
</gene>
<dbReference type="Pfam" id="PF13041">
    <property type="entry name" value="PPR_2"/>
    <property type="match status" value="1"/>
</dbReference>
<feature type="domain" description="DYW" evidence="5">
    <location>
        <begin position="994"/>
        <end position="1046"/>
    </location>
</feature>
<evidence type="ECO:0000313" key="7">
    <source>
        <dbReference type="Proteomes" id="UP000655225"/>
    </source>
</evidence>
<dbReference type="Pfam" id="PF00071">
    <property type="entry name" value="Ras"/>
    <property type="match status" value="2"/>
</dbReference>
<dbReference type="GO" id="GO:0009451">
    <property type="term" value="P:RNA modification"/>
    <property type="evidence" value="ECO:0007669"/>
    <property type="project" value="InterPro"/>
</dbReference>
<dbReference type="Pfam" id="PF01535">
    <property type="entry name" value="PPR"/>
    <property type="match status" value="4"/>
</dbReference>
<dbReference type="InterPro" id="IPR046848">
    <property type="entry name" value="E_motif"/>
</dbReference>
<dbReference type="PROSITE" id="PS51375">
    <property type="entry name" value="PPR"/>
    <property type="match status" value="4"/>
</dbReference>
<dbReference type="InterPro" id="IPR011990">
    <property type="entry name" value="TPR-like_helical_dom_sf"/>
</dbReference>
<dbReference type="Gene3D" id="1.25.40.10">
    <property type="entry name" value="Tetratricopeptide repeat domain"/>
    <property type="match status" value="3"/>
</dbReference>
<feature type="compositionally biased region" description="Low complexity" evidence="4">
    <location>
        <begin position="174"/>
        <end position="183"/>
    </location>
</feature>
<dbReference type="InterPro" id="IPR002885">
    <property type="entry name" value="PPR_rpt"/>
</dbReference>
<feature type="repeat" description="PPR" evidence="3">
    <location>
        <begin position="678"/>
        <end position="712"/>
    </location>
</feature>
<dbReference type="InterPro" id="IPR032867">
    <property type="entry name" value="DYW_dom"/>
</dbReference>